<protein>
    <recommendedName>
        <fullName evidence="4">DUF4328 domain-containing protein</fullName>
    </recommendedName>
</protein>
<feature type="transmembrane region" description="Helical" evidence="1">
    <location>
        <begin position="119"/>
        <end position="138"/>
    </location>
</feature>
<dbReference type="EMBL" id="FNEV01000002">
    <property type="protein sequence ID" value="SDJ08984.1"/>
    <property type="molecule type" value="Genomic_DNA"/>
</dbReference>
<proteinExistence type="predicted"/>
<dbReference type="STRING" id="86666.SAMN04490247_0668"/>
<keyword evidence="1" id="KW-0472">Membrane</keyword>
<dbReference type="Proteomes" id="UP000199225">
    <property type="component" value="Unassembled WGS sequence"/>
</dbReference>
<feature type="transmembrane region" description="Helical" evidence="1">
    <location>
        <begin position="36"/>
        <end position="57"/>
    </location>
</feature>
<evidence type="ECO:0000313" key="3">
    <source>
        <dbReference type="Proteomes" id="UP000199225"/>
    </source>
</evidence>
<evidence type="ECO:0000256" key="1">
    <source>
        <dbReference type="SAM" id="Phobius"/>
    </source>
</evidence>
<gene>
    <name evidence="2" type="ORF">SAMN04490247_0668</name>
</gene>
<feature type="transmembrane region" description="Helical" evidence="1">
    <location>
        <begin position="150"/>
        <end position="170"/>
    </location>
</feature>
<keyword evidence="3" id="KW-1185">Reference proteome</keyword>
<organism evidence="2 3">
    <name type="scientific">Salimicrobium halophilum</name>
    <dbReference type="NCBI Taxonomy" id="86666"/>
    <lineage>
        <taxon>Bacteria</taxon>
        <taxon>Bacillati</taxon>
        <taxon>Bacillota</taxon>
        <taxon>Bacilli</taxon>
        <taxon>Bacillales</taxon>
        <taxon>Bacillaceae</taxon>
        <taxon>Salimicrobium</taxon>
    </lineage>
</organism>
<evidence type="ECO:0008006" key="4">
    <source>
        <dbReference type="Google" id="ProtNLM"/>
    </source>
</evidence>
<accession>A0A1G8QW72</accession>
<keyword evidence="1" id="KW-1133">Transmembrane helix</keyword>
<reference evidence="3" key="1">
    <citation type="submission" date="2016-10" db="EMBL/GenBank/DDBJ databases">
        <authorList>
            <person name="Varghese N."/>
            <person name="Submissions S."/>
        </authorList>
    </citation>
    <scope>NUCLEOTIDE SEQUENCE [LARGE SCALE GENOMIC DNA]</scope>
    <source>
        <strain evidence="3">DSM 4771</strain>
    </source>
</reference>
<sequence length="193" mass="21643">MKTFLCIGLGLTLVLITNITTGIVNGSGEGFVSHELLFIVITLNAIVYGGIYLFWLYDVHISLRERDESYPITPGGSVLRVLIPIYNIYGIWKVYSTMSHHFKNHLAEKNLGTKLANRIPILYVLYLVSSTINFYLGTWPAEESVSLGWLLSYIVDAALIVTYILIVNLVSTGLIKLSKEDSSNEEQLKSRLQ</sequence>
<name>A0A1G8QW72_9BACI</name>
<evidence type="ECO:0000313" key="2">
    <source>
        <dbReference type="EMBL" id="SDJ08984.1"/>
    </source>
</evidence>
<dbReference type="AlphaFoldDB" id="A0A1G8QW72"/>
<keyword evidence="1" id="KW-0812">Transmembrane</keyword>